<sequence length="249" mass="29099">MKERPILFSGAMVCAILRNEDPKTETRRLNQLKAINQSPDSYTLIHTSIEMKRNGDIVTIAKFQHKSSGEIVYVPCPHGKPQDRLWVKETFWVEQDSEWDEWSHKTYYSSIDLKTDNWADVKYVATNPDFSGHDGISTLYEKRPSIFMPRWASRITLEITDIRVERLQSISEEDAIAEGLTALSKDGQTVKYGIPDRDGLPGDDDYGWHWSRWCIDPCKAYQHLWDSINGKTYPWERDPWVWVVQFKRV</sequence>
<dbReference type="EMBL" id="AP018203">
    <property type="protein sequence ID" value="BAY58564.1"/>
    <property type="molecule type" value="Genomic_DNA"/>
</dbReference>
<protein>
    <submittedName>
        <fullName evidence="1">Uncharacterized protein</fullName>
    </submittedName>
</protein>
<evidence type="ECO:0000313" key="1">
    <source>
        <dbReference type="EMBL" id="BAY58564.1"/>
    </source>
</evidence>
<reference evidence="1 2" key="1">
    <citation type="submission" date="2017-06" db="EMBL/GenBank/DDBJ databases">
        <title>Genome sequencing of cyanobaciteial culture collection at National Institute for Environmental Studies (NIES).</title>
        <authorList>
            <person name="Hirose Y."/>
            <person name="Shimura Y."/>
            <person name="Fujisawa T."/>
            <person name="Nakamura Y."/>
            <person name="Kawachi M."/>
        </authorList>
    </citation>
    <scope>NUCLEOTIDE SEQUENCE [LARGE SCALE GENOMIC DNA]</scope>
    <source>
        <strain evidence="1 2">NIES-2135</strain>
    </source>
</reference>
<accession>A0A1Z4JPC1</accession>
<proteinExistence type="predicted"/>
<evidence type="ECO:0000313" key="2">
    <source>
        <dbReference type="Proteomes" id="UP000217895"/>
    </source>
</evidence>
<name>A0A1Z4JPC1_LEPBY</name>
<organism evidence="1 2">
    <name type="scientific">Leptolyngbya boryana NIES-2135</name>
    <dbReference type="NCBI Taxonomy" id="1973484"/>
    <lineage>
        <taxon>Bacteria</taxon>
        <taxon>Bacillati</taxon>
        <taxon>Cyanobacteriota</taxon>
        <taxon>Cyanophyceae</taxon>
        <taxon>Leptolyngbyales</taxon>
        <taxon>Leptolyngbyaceae</taxon>
        <taxon>Leptolyngbya group</taxon>
        <taxon>Leptolyngbya</taxon>
    </lineage>
</organism>
<dbReference type="Proteomes" id="UP000217895">
    <property type="component" value="Chromosome"/>
</dbReference>
<dbReference type="AlphaFoldDB" id="A0A1Z4JPC1"/>
<gene>
    <name evidence="1" type="ORF">NIES2135_54370</name>
</gene>
<keyword evidence="2" id="KW-1185">Reference proteome</keyword>